<dbReference type="EMBL" id="MU129004">
    <property type="protein sequence ID" value="KAF9511213.1"/>
    <property type="molecule type" value="Genomic_DNA"/>
</dbReference>
<organism evidence="1 2">
    <name type="scientific">Hydnum rufescens UP504</name>
    <dbReference type="NCBI Taxonomy" id="1448309"/>
    <lineage>
        <taxon>Eukaryota</taxon>
        <taxon>Fungi</taxon>
        <taxon>Dikarya</taxon>
        <taxon>Basidiomycota</taxon>
        <taxon>Agaricomycotina</taxon>
        <taxon>Agaricomycetes</taxon>
        <taxon>Cantharellales</taxon>
        <taxon>Hydnaceae</taxon>
        <taxon>Hydnum</taxon>
    </lineage>
</organism>
<evidence type="ECO:0000313" key="2">
    <source>
        <dbReference type="Proteomes" id="UP000886523"/>
    </source>
</evidence>
<keyword evidence="2" id="KW-1185">Reference proteome</keyword>
<sequence>MAVFFVTVLETWQHYIDILGLSPKTLAKDFGDVPMWSGNNRSINQDQPNLHLTTPKTLTCVSWITSMPLTPTCHPTTQSLNLQLALNEAEHEASESTLHEAIDNNNHLMQENIELKQTVEALNHWIEHIPDVAKAAIIKFLSMEI</sequence>
<gene>
    <name evidence="1" type="ORF">BS47DRAFT_1364034</name>
</gene>
<accession>A0A9P6ASM8</accession>
<name>A0A9P6ASM8_9AGAM</name>
<evidence type="ECO:0000313" key="1">
    <source>
        <dbReference type="EMBL" id="KAF9511213.1"/>
    </source>
</evidence>
<dbReference type="AlphaFoldDB" id="A0A9P6ASM8"/>
<proteinExistence type="predicted"/>
<dbReference type="Proteomes" id="UP000886523">
    <property type="component" value="Unassembled WGS sequence"/>
</dbReference>
<comment type="caution">
    <text evidence="1">The sequence shown here is derived from an EMBL/GenBank/DDBJ whole genome shotgun (WGS) entry which is preliminary data.</text>
</comment>
<reference evidence="1" key="1">
    <citation type="journal article" date="2020" name="Nat. Commun.">
        <title>Large-scale genome sequencing of mycorrhizal fungi provides insights into the early evolution of symbiotic traits.</title>
        <authorList>
            <person name="Miyauchi S."/>
            <person name="Kiss E."/>
            <person name="Kuo A."/>
            <person name="Drula E."/>
            <person name="Kohler A."/>
            <person name="Sanchez-Garcia M."/>
            <person name="Morin E."/>
            <person name="Andreopoulos B."/>
            <person name="Barry K.W."/>
            <person name="Bonito G."/>
            <person name="Buee M."/>
            <person name="Carver A."/>
            <person name="Chen C."/>
            <person name="Cichocki N."/>
            <person name="Clum A."/>
            <person name="Culley D."/>
            <person name="Crous P.W."/>
            <person name="Fauchery L."/>
            <person name="Girlanda M."/>
            <person name="Hayes R.D."/>
            <person name="Keri Z."/>
            <person name="LaButti K."/>
            <person name="Lipzen A."/>
            <person name="Lombard V."/>
            <person name="Magnuson J."/>
            <person name="Maillard F."/>
            <person name="Murat C."/>
            <person name="Nolan M."/>
            <person name="Ohm R.A."/>
            <person name="Pangilinan J."/>
            <person name="Pereira M.F."/>
            <person name="Perotto S."/>
            <person name="Peter M."/>
            <person name="Pfister S."/>
            <person name="Riley R."/>
            <person name="Sitrit Y."/>
            <person name="Stielow J.B."/>
            <person name="Szollosi G."/>
            <person name="Zifcakova L."/>
            <person name="Stursova M."/>
            <person name="Spatafora J.W."/>
            <person name="Tedersoo L."/>
            <person name="Vaario L.M."/>
            <person name="Yamada A."/>
            <person name="Yan M."/>
            <person name="Wang P."/>
            <person name="Xu J."/>
            <person name="Bruns T."/>
            <person name="Baldrian P."/>
            <person name="Vilgalys R."/>
            <person name="Dunand C."/>
            <person name="Henrissat B."/>
            <person name="Grigoriev I.V."/>
            <person name="Hibbett D."/>
            <person name="Nagy L.G."/>
            <person name="Martin F.M."/>
        </authorList>
    </citation>
    <scope>NUCLEOTIDE SEQUENCE</scope>
    <source>
        <strain evidence="1">UP504</strain>
    </source>
</reference>
<protein>
    <submittedName>
        <fullName evidence="1">Uncharacterized protein</fullName>
    </submittedName>
</protein>